<keyword evidence="5" id="KW-0472">Membrane</keyword>
<dbReference type="Pfam" id="PF14827">
    <property type="entry name" value="dCache_3"/>
    <property type="match status" value="1"/>
</dbReference>
<dbReference type="EMBL" id="DSDO01000387">
    <property type="protein sequence ID" value="HDR47177.1"/>
    <property type="molecule type" value="Genomic_DNA"/>
</dbReference>
<evidence type="ECO:0000256" key="2">
    <source>
        <dbReference type="ARBA" id="ARBA00029447"/>
    </source>
</evidence>
<feature type="domain" description="Methyl-accepting transducer" evidence="6">
    <location>
        <begin position="515"/>
        <end position="591"/>
    </location>
</feature>
<evidence type="ECO:0000259" key="6">
    <source>
        <dbReference type="PROSITE" id="PS50111"/>
    </source>
</evidence>
<evidence type="ECO:0000256" key="4">
    <source>
        <dbReference type="SAM" id="MobiDB-lite"/>
    </source>
</evidence>
<feature type="transmembrane region" description="Helical" evidence="5">
    <location>
        <begin position="346"/>
        <end position="367"/>
    </location>
</feature>
<name>A0A831LLY6_9BACT</name>
<dbReference type="SUPFAM" id="SSF103190">
    <property type="entry name" value="Sensory domain-like"/>
    <property type="match status" value="1"/>
</dbReference>
<evidence type="ECO:0000313" key="7">
    <source>
        <dbReference type="EMBL" id="HDR47177.1"/>
    </source>
</evidence>
<dbReference type="PANTHER" id="PTHR43531:SF11">
    <property type="entry name" value="METHYL-ACCEPTING CHEMOTAXIS PROTEIN 3"/>
    <property type="match status" value="1"/>
</dbReference>
<keyword evidence="1" id="KW-0145">Chemotaxis</keyword>
<dbReference type="GO" id="GO:0007165">
    <property type="term" value="P:signal transduction"/>
    <property type="evidence" value="ECO:0007669"/>
    <property type="project" value="UniProtKB-KW"/>
</dbReference>
<dbReference type="AlphaFoldDB" id="A0A831LLY6"/>
<accession>A0A831LLY6</accession>
<keyword evidence="5" id="KW-0812">Transmembrane</keyword>
<feature type="region of interest" description="Disordered" evidence="4">
    <location>
        <begin position="526"/>
        <end position="591"/>
    </location>
</feature>
<dbReference type="GO" id="GO:0005886">
    <property type="term" value="C:plasma membrane"/>
    <property type="evidence" value="ECO:0007669"/>
    <property type="project" value="TreeGrafter"/>
</dbReference>
<feature type="compositionally biased region" description="Polar residues" evidence="4">
    <location>
        <begin position="526"/>
        <end position="568"/>
    </location>
</feature>
<feature type="non-terminal residue" evidence="7">
    <location>
        <position position="591"/>
    </location>
</feature>
<comment type="caution">
    <text evidence="7">The sequence shown here is derived from an EMBL/GenBank/DDBJ whole genome shotgun (WGS) entry which is preliminary data.</text>
</comment>
<dbReference type="GO" id="GO:0006935">
    <property type="term" value="P:chemotaxis"/>
    <property type="evidence" value="ECO:0007669"/>
    <property type="project" value="UniProtKB-KW"/>
</dbReference>
<dbReference type="InterPro" id="IPR004089">
    <property type="entry name" value="MCPsignal_dom"/>
</dbReference>
<dbReference type="Gene3D" id="6.10.340.10">
    <property type="match status" value="1"/>
</dbReference>
<evidence type="ECO:0000256" key="5">
    <source>
        <dbReference type="SAM" id="Phobius"/>
    </source>
</evidence>
<reference evidence="7" key="1">
    <citation type="journal article" date="2020" name="mSystems">
        <title>Genome- and Community-Level Interaction Insights into Carbon Utilization and Element Cycling Functions of Hydrothermarchaeota in Hydrothermal Sediment.</title>
        <authorList>
            <person name="Zhou Z."/>
            <person name="Liu Y."/>
            <person name="Xu W."/>
            <person name="Pan J."/>
            <person name="Luo Z.H."/>
            <person name="Li M."/>
        </authorList>
    </citation>
    <scope>NUCLEOTIDE SEQUENCE [LARGE SCALE GENOMIC DNA]</scope>
    <source>
        <strain evidence="7">SpSt-1220</strain>
    </source>
</reference>
<keyword evidence="5" id="KW-1133">Transmembrane helix</keyword>
<dbReference type="GO" id="GO:0004888">
    <property type="term" value="F:transmembrane signaling receptor activity"/>
    <property type="evidence" value="ECO:0007669"/>
    <property type="project" value="TreeGrafter"/>
</dbReference>
<proteinExistence type="inferred from homology"/>
<sequence length="591" mass="64132">MKIRNKFLVPVTLTLVLTCLAGYFALQWSLRNLVIHQVENAEQIHDRSVQSAAESKIEEIYANIERMGQKALEQAAPVSRMPQVIEAYELAHSGNMDDEASPQSQAARERLREVFKPMIEGYGALGKGGYQLHFHLPNGRSLVRLWRDGWQTTRNGSRIDISDDISPFRETVVRINRAPHQPLSGIEVGRGGFVVRGLMPITAPDGRHLGSNEFLLSMGSFLEVSRTDENQYYALYMNRDLLSVATRMKDEAKYPLVGGEFVLAAATDPAVTDPLVDLDLLRQGAQGPVFQGQGQYYVASFPVRDYAGEVVGVMTMAQDVAEGQAMLANIVSQGEETLMNLTNGTAAGAAGLVIVVCGVIFLVTGHITRLLRNTVRVIEKISKGDVSERLPAGKAVNCSQIINCSEPDCPSYGKESVCWVESGSFAAVKHCPRAQRGEDCRNCKAFAARDELEELGSMINALAQVVEDREKVALAIAEGDLNQQVVVVSDSDGMGRALTRMVDNLRNIIGQVKTAGDQIASGASQVADSSQSLSQGATEQASSLEEISASMNEMASQTQQTAENTSMADQVAGQARTAAERGQQRMSAMTE</sequence>
<protein>
    <submittedName>
        <fullName evidence="7">Methyl-accepting chemotaxis protein</fullName>
    </submittedName>
</protein>
<evidence type="ECO:0000256" key="1">
    <source>
        <dbReference type="ARBA" id="ARBA00022500"/>
    </source>
</evidence>
<dbReference type="InterPro" id="IPR029150">
    <property type="entry name" value="dCache_3"/>
</dbReference>
<comment type="similarity">
    <text evidence="2">Belongs to the methyl-accepting chemotaxis (MCP) protein family.</text>
</comment>
<dbReference type="InterPro" id="IPR051310">
    <property type="entry name" value="MCP_chemotaxis"/>
</dbReference>
<dbReference type="SUPFAM" id="SSF58104">
    <property type="entry name" value="Methyl-accepting chemotaxis protein (MCP) signaling domain"/>
    <property type="match status" value="1"/>
</dbReference>
<dbReference type="PROSITE" id="PS50111">
    <property type="entry name" value="CHEMOTAXIS_TRANSDUC_2"/>
    <property type="match status" value="1"/>
</dbReference>
<organism evidence="7">
    <name type="scientific">Geoalkalibacter subterraneus</name>
    <dbReference type="NCBI Taxonomy" id="483547"/>
    <lineage>
        <taxon>Bacteria</taxon>
        <taxon>Pseudomonadati</taxon>
        <taxon>Thermodesulfobacteriota</taxon>
        <taxon>Desulfuromonadia</taxon>
        <taxon>Desulfuromonadales</taxon>
        <taxon>Geoalkalibacteraceae</taxon>
        <taxon>Geoalkalibacter</taxon>
    </lineage>
</organism>
<gene>
    <name evidence="7" type="ORF">ENN94_05680</name>
</gene>
<dbReference type="InterPro" id="IPR029151">
    <property type="entry name" value="Sensor-like_sf"/>
</dbReference>
<evidence type="ECO:0000256" key="3">
    <source>
        <dbReference type="PROSITE-ProRule" id="PRU00284"/>
    </source>
</evidence>
<dbReference type="PANTHER" id="PTHR43531">
    <property type="entry name" value="PROTEIN ICFG"/>
    <property type="match status" value="1"/>
</dbReference>
<keyword evidence="3" id="KW-0807">Transducer</keyword>
<dbReference type="Proteomes" id="UP000886162">
    <property type="component" value="Unassembled WGS sequence"/>
</dbReference>
<dbReference type="Gene3D" id="1.10.287.950">
    <property type="entry name" value="Methyl-accepting chemotaxis protein"/>
    <property type="match status" value="1"/>
</dbReference>